<dbReference type="CDD" id="cd00254">
    <property type="entry name" value="LT-like"/>
    <property type="match status" value="1"/>
</dbReference>
<evidence type="ECO:0000313" key="4">
    <source>
        <dbReference type="EMBL" id="QTX31666.1"/>
    </source>
</evidence>
<feature type="domain" description="Transglycosylase SLT" evidence="3">
    <location>
        <begin position="80"/>
        <end position="178"/>
    </location>
</feature>
<dbReference type="PANTHER" id="PTHR37423">
    <property type="entry name" value="SOLUBLE LYTIC MUREIN TRANSGLYCOSYLASE-RELATED"/>
    <property type="match status" value="1"/>
</dbReference>
<comment type="similarity">
    <text evidence="1">Belongs to the transglycosylase Slt family.</text>
</comment>
<dbReference type="InterPro" id="IPR023346">
    <property type="entry name" value="Lysozyme-like_dom_sf"/>
</dbReference>
<dbReference type="Gene3D" id="1.10.530.10">
    <property type="match status" value="1"/>
</dbReference>
<dbReference type="Proteomes" id="UP000671879">
    <property type="component" value="Chromosome"/>
</dbReference>
<reference evidence="5" key="1">
    <citation type="submission" date="2021-04" db="EMBL/GenBank/DDBJ databases">
        <title>A novel Synergistetes isolate from a pyrite-forming mixed culture.</title>
        <authorList>
            <person name="Bunk B."/>
            <person name="Sproer C."/>
            <person name="Spring S."/>
            <person name="Pester M."/>
        </authorList>
    </citation>
    <scope>NUCLEOTIDE SEQUENCE [LARGE SCALE GENOMIC DNA]</scope>
    <source>
        <strain evidence="5">J.5.4.2-T.3.5.2</strain>
    </source>
</reference>
<gene>
    <name evidence="4" type="ORF">KAR29_09905</name>
</gene>
<evidence type="ECO:0000256" key="1">
    <source>
        <dbReference type="ARBA" id="ARBA00007734"/>
    </source>
</evidence>
<dbReference type="InterPro" id="IPR000189">
    <property type="entry name" value="Transglyc_AS"/>
</dbReference>
<organism evidence="4 5">
    <name type="scientific">Aminithiophilus ramosus</name>
    <dbReference type="NCBI Taxonomy" id="3029084"/>
    <lineage>
        <taxon>Bacteria</taxon>
        <taxon>Thermotogati</taxon>
        <taxon>Synergistota</taxon>
        <taxon>Synergistia</taxon>
        <taxon>Synergistales</taxon>
        <taxon>Aminithiophilaceae</taxon>
        <taxon>Aminithiophilus</taxon>
    </lineage>
</organism>
<evidence type="ECO:0000259" key="3">
    <source>
        <dbReference type="Pfam" id="PF01464"/>
    </source>
</evidence>
<name>A0A9Q7A5Y8_9BACT</name>
<dbReference type="GO" id="GO:0008933">
    <property type="term" value="F:peptidoglycan lytic transglycosylase activity"/>
    <property type="evidence" value="ECO:0007669"/>
    <property type="project" value="InterPro"/>
</dbReference>
<dbReference type="InterPro" id="IPR008258">
    <property type="entry name" value="Transglycosylase_SLT_dom_1"/>
</dbReference>
<feature type="region of interest" description="Disordered" evidence="2">
    <location>
        <begin position="39"/>
        <end position="64"/>
    </location>
</feature>
<dbReference type="SUPFAM" id="SSF53955">
    <property type="entry name" value="Lysozyme-like"/>
    <property type="match status" value="1"/>
</dbReference>
<evidence type="ECO:0000256" key="2">
    <source>
        <dbReference type="SAM" id="MobiDB-lite"/>
    </source>
</evidence>
<dbReference type="KEGG" id="aram:KAR29_09905"/>
<sequence>MKNSFDGLVRIFQRVEAIQSRFGPKAILPEKEEKSRFREVLAEEERPDDLPVEPAPAKRARSAEPTVNLDRIRKNLALLHGVDDDLVQAVIAVESAGNPQARSPKGAMGLMQLMPGTAKMLGVEDAYDPEQNLDGGIRYLAGLLSRYDGDLEKALAAYNAGPGRVDAYGGIPPFRETQAYVRNVLSRYRREEGGV</sequence>
<proteinExistence type="inferred from homology"/>
<protein>
    <submittedName>
        <fullName evidence="4">Lytic transglycosylase domain-containing protein</fullName>
    </submittedName>
</protein>
<evidence type="ECO:0000313" key="5">
    <source>
        <dbReference type="Proteomes" id="UP000671879"/>
    </source>
</evidence>
<dbReference type="AlphaFoldDB" id="A0A9Q7A5Y8"/>
<dbReference type="PROSITE" id="PS00922">
    <property type="entry name" value="TRANSGLYCOSYLASE"/>
    <property type="match status" value="1"/>
</dbReference>
<dbReference type="PANTHER" id="PTHR37423:SF2">
    <property type="entry name" value="MEMBRANE-BOUND LYTIC MUREIN TRANSGLYCOSYLASE C"/>
    <property type="match status" value="1"/>
</dbReference>
<dbReference type="EMBL" id="CP072943">
    <property type="protein sequence ID" value="QTX31666.1"/>
    <property type="molecule type" value="Genomic_DNA"/>
</dbReference>
<dbReference type="GO" id="GO:0000270">
    <property type="term" value="P:peptidoglycan metabolic process"/>
    <property type="evidence" value="ECO:0007669"/>
    <property type="project" value="InterPro"/>
</dbReference>
<accession>A0A9Q7A5Y8</accession>
<dbReference type="GO" id="GO:0016020">
    <property type="term" value="C:membrane"/>
    <property type="evidence" value="ECO:0007669"/>
    <property type="project" value="InterPro"/>
</dbReference>
<dbReference type="Pfam" id="PF01464">
    <property type="entry name" value="SLT"/>
    <property type="match status" value="1"/>
</dbReference>
<dbReference type="RefSeq" id="WP_274372836.1">
    <property type="nucleotide sequence ID" value="NZ_CP072943.1"/>
</dbReference>
<keyword evidence="5" id="KW-1185">Reference proteome</keyword>